<name>W7INV2_9PSEU</name>
<dbReference type="STRING" id="909613.UO65_2155"/>
<comment type="caution">
    <text evidence="2">The sequence shown here is derived from an EMBL/GenBank/DDBJ whole genome shotgun (WGS) entry which is preliminary data.</text>
</comment>
<gene>
    <name evidence="2" type="ORF">UO65_2155</name>
</gene>
<keyword evidence="3" id="KW-1185">Reference proteome</keyword>
<dbReference type="EMBL" id="AYXG01000076">
    <property type="protein sequence ID" value="EWC62565.1"/>
    <property type="molecule type" value="Genomic_DNA"/>
</dbReference>
<protein>
    <submittedName>
        <fullName evidence="2">Uncharacterized protein</fullName>
    </submittedName>
</protein>
<evidence type="ECO:0000256" key="1">
    <source>
        <dbReference type="SAM" id="MobiDB-lite"/>
    </source>
</evidence>
<dbReference type="AlphaFoldDB" id="W7INV2"/>
<reference evidence="2 3" key="1">
    <citation type="journal article" date="2014" name="Genome Announc.">
        <title>Draft Genome Sequence of the Antitrypanosomally Active Sponge-Associated Bacterium Actinokineospora sp. Strain EG49.</title>
        <authorList>
            <person name="Harjes J."/>
            <person name="Ryu T."/>
            <person name="Abdelmohsen U.R."/>
            <person name="Moitinho-Silva L."/>
            <person name="Horn H."/>
            <person name="Ravasi T."/>
            <person name="Hentschel U."/>
        </authorList>
    </citation>
    <scope>NUCLEOTIDE SEQUENCE [LARGE SCALE GENOMIC DNA]</scope>
    <source>
        <strain evidence="2 3">EG49</strain>
    </source>
</reference>
<sequence>MAEAEALAKRHGARPEAHLVPGRVRAAERGDHRVEGEDMDGLEISPDELRRAEGKLAQLQEDLVARLRDAIALSDPLHDGSGPVAGPMRQTFLNRADEQSGVVAALVDYIEEIDEVRRTMNETLASYTQTDESQAEAFRQVEQRIPVLPAVESGERA</sequence>
<dbReference type="Proteomes" id="UP000019277">
    <property type="component" value="Unassembled WGS sequence"/>
</dbReference>
<accession>W7INV2</accession>
<evidence type="ECO:0000313" key="3">
    <source>
        <dbReference type="Proteomes" id="UP000019277"/>
    </source>
</evidence>
<proteinExistence type="predicted"/>
<feature type="region of interest" description="Disordered" evidence="1">
    <location>
        <begin position="1"/>
        <end position="46"/>
    </location>
</feature>
<evidence type="ECO:0000313" key="2">
    <source>
        <dbReference type="EMBL" id="EWC62565.1"/>
    </source>
</evidence>
<organism evidence="2 3">
    <name type="scientific">Actinokineospora spheciospongiae</name>
    <dbReference type="NCBI Taxonomy" id="909613"/>
    <lineage>
        <taxon>Bacteria</taxon>
        <taxon>Bacillati</taxon>
        <taxon>Actinomycetota</taxon>
        <taxon>Actinomycetes</taxon>
        <taxon>Pseudonocardiales</taxon>
        <taxon>Pseudonocardiaceae</taxon>
        <taxon>Actinokineospora</taxon>
    </lineage>
</organism>
<feature type="compositionally biased region" description="Basic and acidic residues" evidence="1">
    <location>
        <begin position="25"/>
        <end position="36"/>
    </location>
</feature>